<evidence type="ECO:0000256" key="1">
    <source>
        <dbReference type="SAM" id="MobiDB-lite"/>
    </source>
</evidence>
<feature type="region of interest" description="Disordered" evidence="1">
    <location>
        <begin position="1"/>
        <end position="34"/>
    </location>
</feature>
<keyword evidence="4" id="KW-1185">Reference proteome</keyword>
<dbReference type="EMBL" id="JAOQNS010000008">
    <property type="protein sequence ID" value="MCW2308532.1"/>
    <property type="molecule type" value="Genomic_DNA"/>
</dbReference>
<dbReference type="RefSeq" id="WP_264602151.1">
    <property type="nucleotide sequence ID" value="NZ_JAOQNS010000008.1"/>
</dbReference>
<reference evidence="4" key="1">
    <citation type="submission" date="2023-07" db="EMBL/GenBank/DDBJ databases">
        <title>Genome sequencing of Purple Non-Sulfur Bacteria from various extreme environments.</title>
        <authorList>
            <person name="Mayer M."/>
        </authorList>
    </citation>
    <scope>NUCLEOTIDE SEQUENCE [LARGE SCALE GENOMIC DNA]</scope>
    <source>
        <strain evidence="4">DSM 17935</strain>
    </source>
</reference>
<evidence type="ECO:0000256" key="2">
    <source>
        <dbReference type="SAM" id="Phobius"/>
    </source>
</evidence>
<gene>
    <name evidence="3" type="ORF">M2319_002878</name>
</gene>
<protein>
    <submittedName>
        <fullName evidence="3">Uncharacterized protein</fullName>
    </submittedName>
</protein>
<keyword evidence="2" id="KW-1133">Transmembrane helix</keyword>
<accession>A0ABT3HDP9</accession>
<feature type="compositionally biased region" description="Basic and acidic residues" evidence="1">
    <location>
        <begin position="1"/>
        <end position="28"/>
    </location>
</feature>
<keyword evidence="2" id="KW-0472">Membrane</keyword>
<feature type="transmembrane region" description="Helical" evidence="2">
    <location>
        <begin position="67"/>
        <end position="86"/>
    </location>
</feature>
<organism evidence="3 4">
    <name type="scientific">Rhodobium gokarnense</name>
    <dbReference type="NCBI Taxonomy" id="364296"/>
    <lineage>
        <taxon>Bacteria</taxon>
        <taxon>Pseudomonadati</taxon>
        <taxon>Pseudomonadota</taxon>
        <taxon>Alphaproteobacteria</taxon>
        <taxon>Hyphomicrobiales</taxon>
        <taxon>Rhodobiaceae</taxon>
        <taxon>Rhodobium</taxon>
    </lineage>
</organism>
<evidence type="ECO:0000313" key="3">
    <source>
        <dbReference type="EMBL" id="MCW2308532.1"/>
    </source>
</evidence>
<sequence length="88" mass="10156">MTDKRREAEEARKREADEALRRVERDSETIGTSSYTRVARQASDHFSGKDADPDDRIEVWGRRIGRIAGLIFFIGLVLYLVTTYVLPR</sequence>
<comment type="caution">
    <text evidence="3">The sequence shown here is derived from an EMBL/GenBank/DDBJ whole genome shotgun (WGS) entry which is preliminary data.</text>
</comment>
<name>A0ABT3HDP9_9HYPH</name>
<dbReference type="Proteomes" id="UP001209755">
    <property type="component" value="Unassembled WGS sequence"/>
</dbReference>
<keyword evidence="2" id="KW-0812">Transmembrane</keyword>
<proteinExistence type="predicted"/>
<evidence type="ECO:0000313" key="4">
    <source>
        <dbReference type="Proteomes" id="UP001209755"/>
    </source>
</evidence>